<accession>A0A9J6DLC9</accession>
<dbReference type="Gene3D" id="3.30.420.10">
    <property type="entry name" value="Ribonuclease H-like superfamily/Ribonuclease H"/>
    <property type="match status" value="1"/>
</dbReference>
<proteinExistence type="predicted"/>
<name>A0A9J6DLC9_RHIMP</name>
<reference evidence="1" key="2">
    <citation type="submission" date="2021-09" db="EMBL/GenBank/DDBJ databases">
        <authorList>
            <person name="Jia N."/>
            <person name="Wang J."/>
            <person name="Shi W."/>
            <person name="Du L."/>
            <person name="Sun Y."/>
            <person name="Zhan W."/>
            <person name="Jiang J."/>
            <person name="Wang Q."/>
            <person name="Zhang B."/>
            <person name="Ji P."/>
            <person name="Sakyi L.B."/>
            <person name="Cui X."/>
            <person name="Yuan T."/>
            <person name="Jiang B."/>
            <person name="Yang W."/>
            <person name="Lam T.T.-Y."/>
            <person name="Chang Q."/>
            <person name="Ding S."/>
            <person name="Wang X."/>
            <person name="Zhu J."/>
            <person name="Ruan X."/>
            <person name="Zhao L."/>
            <person name="Wei J."/>
            <person name="Que T."/>
            <person name="Du C."/>
            <person name="Cheng J."/>
            <person name="Dai P."/>
            <person name="Han X."/>
            <person name="Huang E."/>
            <person name="Gao Y."/>
            <person name="Liu J."/>
            <person name="Shao H."/>
            <person name="Ye R."/>
            <person name="Li L."/>
            <person name="Wei W."/>
            <person name="Wang X."/>
            <person name="Wang C."/>
            <person name="Huo Q."/>
            <person name="Li W."/>
            <person name="Guo W."/>
            <person name="Chen H."/>
            <person name="Chen S."/>
            <person name="Zhou L."/>
            <person name="Zhou L."/>
            <person name="Ni X."/>
            <person name="Tian J."/>
            <person name="Zhou Y."/>
            <person name="Sheng Y."/>
            <person name="Liu T."/>
            <person name="Pan Y."/>
            <person name="Xia L."/>
            <person name="Li J."/>
            <person name="Zhao F."/>
            <person name="Cao W."/>
        </authorList>
    </citation>
    <scope>NUCLEOTIDE SEQUENCE</scope>
    <source>
        <strain evidence="1">Rmic-2018</strain>
        <tissue evidence="1">Larvae</tissue>
    </source>
</reference>
<dbReference type="AlphaFoldDB" id="A0A9J6DLC9"/>
<evidence type="ECO:0000313" key="1">
    <source>
        <dbReference type="EMBL" id="KAH8022887.1"/>
    </source>
</evidence>
<dbReference type="EMBL" id="JABSTU010000008">
    <property type="protein sequence ID" value="KAH8022887.1"/>
    <property type="molecule type" value="Genomic_DNA"/>
</dbReference>
<keyword evidence="2" id="KW-1185">Reference proteome</keyword>
<comment type="caution">
    <text evidence="1">The sequence shown here is derived from an EMBL/GenBank/DDBJ whole genome shotgun (WGS) entry which is preliminary data.</text>
</comment>
<sequence length="116" mass="12961">MLSTERSVTGCTYSNKTAAASTWPNQQYACWNSWLGVMLLEWPPQGADMNICENVWGAVKKALLRQPSKRGSEDALWAALKEEWERLRASDLVTRLFDSLPRRIGAVVAAAGEFTK</sequence>
<dbReference type="GO" id="GO:0003676">
    <property type="term" value="F:nucleic acid binding"/>
    <property type="evidence" value="ECO:0007669"/>
    <property type="project" value="InterPro"/>
</dbReference>
<dbReference type="Proteomes" id="UP000821866">
    <property type="component" value="Chromosome 6"/>
</dbReference>
<reference evidence="1" key="1">
    <citation type="journal article" date="2020" name="Cell">
        <title>Large-Scale Comparative Analyses of Tick Genomes Elucidate Their Genetic Diversity and Vector Capacities.</title>
        <authorList>
            <consortium name="Tick Genome and Microbiome Consortium (TIGMIC)"/>
            <person name="Jia N."/>
            <person name="Wang J."/>
            <person name="Shi W."/>
            <person name="Du L."/>
            <person name="Sun Y."/>
            <person name="Zhan W."/>
            <person name="Jiang J.F."/>
            <person name="Wang Q."/>
            <person name="Zhang B."/>
            <person name="Ji P."/>
            <person name="Bell-Sakyi L."/>
            <person name="Cui X.M."/>
            <person name="Yuan T.T."/>
            <person name="Jiang B.G."/>
            <person name="Yang W.F."/>
            <person name="Lam T.T."/>
            <person name="Chang Q.C."/>
            <person name="Ding S.J."/>
            <person name="Wang X.J."/>
            <person name="Zhu J.G."/>
            <person name="Ruan X.D."/>
            <person name="Zhao L."/>
            <person name="Wei J.T."/>
            <person name="Ye R.Z."/>
            <person name="Que T.C."/>
            <person name="Du C.H."/>
            <person name="Zhou Y.H."/>
            <person name="Cheng J.X."/>
            <person name="Dai P.F."/>
            <person name="Guo W.B."/>
            <person name="Han X.H."/>
            <person name="Huang E.J."/>
            <person name="Li L.F."/>
            <person name="Wei W."/>
            <person name="Gao Y.C."/>
            <person name="Liu J.Z."/>
            <person name="Shao H.Z."/>
            <person name="Wang X."/>
            <person name="Wang C.C."/>
            <person name="Yang T.C."/>
            <person name="Huo Q.B."/>
            <person name="Li W."/>
            <person name="Chen H.Y."/>
            <person name="Chen S.E."/>
            <person name="Zhou L.G."/>
            <person name="Ni X.B."/>
            <person name="Tian J.H."/>
            <person name="Sheng Y."/>
            <person name="Liu T."/>
            <person name="Pan Y.S."/>
            <person name="Xia L.Y."/>
            <person name="Li J."/>
            <person name="Zhao F."/>
            <person name="Cao W.C."/>
        </authorList>
    </citation>
    <scope>NUCLEOTIDE SEQUENCE</scope>
    <source>
        <strain evidence="1">Rmic-2018</strain>
    </source>
</reference>
<dbReference type="InterPro" id="IPR036397">
    <property type="entry name" value="RNaseH_sf"/>
</dbReference>
<organism evidence="1 2">
    <name type="scientific">Rhipicephalus microplus</name>
    <name type="common">Cattle tick</name>
    <name type="synonym">Boophilus microplus</name>
    <dbReference type="NCBI Taxonomy" id="6941"/>
    <lineage>
        <taxon>Eukaryota</taxon>
        <taxon>Metazoa</taxon>
        <taxon>Ecdysozoa</taxon>
        <taxon>Arthropoda</taxon>
        <taxon>Chelicerata</taxon>
        <taxon>Arachnida</taxon>
        <taxon>Acari</taxon>
        <taxon>Parasitiformes</taxon>
        <taxon>Ixodida</taxon>
        <taxon>Ixodoidea</taxon>
        <taxon>Ixodidae</taxon>
        <taxon>Rhipicephalinae</taxon>
        <taxon>Rhipicephalus</taxon>
        <taxon>Boophilus</taxon>
    </lineage>
</organism>
<protein>
    <recommendedName>
        <fullName evidence="3">Tc1-like transposase DDE domain-containing protein</fullName>
    </recommendedName>
</protein>
<gene>
    <name evidence="1" type="ORF">HPB51_006245</name>
</gene>
<evidence type="ECO:0000313" key="2">
    <source>
        <dbReference type="Proteomes" id="UP000821866"/>
    </source>
</evidence>
<evidence type="ECO:0008006" key="3">
    <source>
        <dbReference type="Google" id="ProtNLM"/>
    </source>
</evidence>